<protein>
    <submittedName>
        <fullName evidence="6">LysR family transcriptional regulator</fullName>
    </submittedName>
</protein>
<evidence type="ECO:0000313" key="6">
    <source>
        <dbReference type="EMBL" id="MFD2236938.1"/>
    </source>
</evidence>
<evidence type="ECO:0000259" key="5">
    <source>
        <dbReference type="PROSITE" id="PS50931"/>
    </source>
</evidence>
<keyword evidence="7" id="KW-1185">Reference proteome</keyword>
<organism evidence="6 7">
    <name type="scientific">Aureimonas populi</name>
    <dbReference type="NCBI Taxonomy" id="1701758"/>
    <lineage>
        <taxon>Bacteria</taxon>
        <taxon>Pseudomonadati</taxon>
        <taxon>Pseudomonadota</taxon>
        <taxon>Alphaproteobacteria</taxon>
        <taxon>Hyphomicrobiales</taxon>
        <taxon>Aurantimonadaceae</taxon>
        <taxon>Aureimonas</taxon>
    </lineage>
</organism>
<accession>A0ABW5CMF9</accession>
<evidence type="ECO:0000313" key="7">
    <source>
        <dbReference type="Proteomes" id="UP001597371"/>
    </source>
</evidence>
<dbReference type="InterPro" id="IPR036388">
    <property type="entry name" value="WH-like_DNA-bd_sf"/>
</dbReference>
<dbReference type="SUPFAM" id="SSF46785">
    <property type="entry name" value="Winged helix' DNA-binding domain"/>
    <property type="match status" value="1"/>
</dbReference>
<dbReference type="PROSITE" id="PS50931">
    <property type="entry name" value="HTH_LYSR"/>
    <property type="match status" value="1"/>
</dbReference>
<proteinExistence type="inferred from homology"/>
<dbReference type="EMBL" id="JBHUIJ010000005">
    <property type="protein sequence ID" value="MFD2236938.1"/>
    <property type="molecule type" value="Genomic_DNA"/>
</dbReference>
<reference evidence="7" key="1">
    <citation type="journal article" date="2019" name="Int. J. Syst. Evol. Microbiol.">
        <title>The Global Catalogue of Microorganisms (GCM) 10K type strain sequencing project: providing services to taxonomists for standard genome sequencing and annotation.</title>
        <authorList>
            <consortium name="The Broad Institute Genomics Platform"/>
            <consortium name="The Broad Institute Genome Sequencing Center for Infectious Disease"/>
            <person name="Wu L."/>
            <person name="Ma J."/>
        </authorList>
    </citation>
    <scope>NUCLEOTIDE SEQUENCE [LARGE SCALE GENOMIC DNA]</scope>
    <source>
        <strain evidence="7">ZS-35-S2</strain>
    </source>
</reference>
<sequence length="347" mass="37932">MQDDSPQPFDHAAPEFDRSPLDVRGLLSRPIWKELRTFLAVAKSRSFAEAATMLNASGPTVSRDVKRLEEQTGANLVVASHSGITLTAMGRALALDLADLDFKLHSLSSTLQRERSSVAGRVSVSVTSGLAVAFVAPAVQRLSRSYPEIEVDLKGQISLVDFAKNQTDIMLSLTPIRRAGVTLREIGTLHLVPVAARSYVARQGVPTRSNLARHDFLQCSYYEGGTQAWKPWMDIATAGRIAHFAEDSLAYYGMVKTGAGIGLLGSYILIEPRLVPVDLGIHIPLPFYAAVATDRLRSAPVAAVFEWVVKLFTENPFFGRELRLQPGHSMPEEDFRAFFNVDGPQGA</sequence>
<dbReference type="Gene3D" id="1.10.10.10">
    <property type="entry name" value="Winged helix-like DNA-binding domain superfamily/Winged helix DNA-binding domain"/>
    <property type="match status" value="1"/>
</dbReference>
<comment type="caution">
    <text evidence="6">The sequence shown here is derived from an EMBL/GenBank/DDBJ whole genome shotgun (WGS) entry which is preliminary data.</text>
</comment>
<dbReference type="InterPro" id="IPR036390">
    <property type="entry name" value="WH_DNA-bd_sf"/>
</dbReference>
<dbReference type="Proteomes" id="UP001597371">
    <property type="component" value="Unassembled WGS sequence"/>
</dbReference>
<evidence type="ECO:0000256" key="2">
    <source>
        <dbReference type="ARBA" id="ARBA00023015"/>
    </source>
</evidence>
<dbReference type="PANTHER" id="PTHR30537">
    <property type="entry name" value="HTH-TYPE TRANSCRIPTIONAL REGULATOR"/>
    <property type="match status" value="1"/>
</dbReference>
<dbReference type="InterPro" id="IPR005119">
    <property type="entry name" value="LysR_subst-bd"/>
</dbReference>
<evidence type="ECO:0000256" key="3">
    <source>
        <dbReference type="ARBA" id="ARBA00023125"/>
    </source>
</evidence>
<keyword evidence="3" id="KW-0238">DNA-binding</keyword>
<name>A0ABW5CMF9_9HYPH</name>
<comment type="similarity">
    <text evidence="1">Belongs to the LysR transcriptional regulatory family.</text>
</comment>
<dbReference type="Pfam" id="PF00126">
    <property type="entry name" value="HTH_1"/>
    <property type="match status" value="1"/>
</dbReference>
<dbReference type="InterPro" id="IPR058163">
    <property type="entry name" value="LysR-type_TF_proteobact-type"/>
</dbReference>
<dbReference type="RefSeq" id="WP_377946352.1">
    <property type="nucleotide sequence ID" value="NZ_JBHUIJ010000005.1"/>
</dbReference>
<keyword evidence="2" id="KW-0805">Transcription regulation</keyword>
<dbReference type="Gene3D" id="3.40.190.290">
    <property type="match status" value="1"/>
</dbReference>
<evidence type="ECO:0000256" key="4">
    <source>
        <dbReference type="ARBA" id="ARBA00023163"/>
    </source>
</evidence>
<dbReference type="Pfam" id="PF03466">
    <property type="entry name" value="LysR_substrate"/>
    <property type="match status" value="1"/>
</dbReference>
<feature type="domain" description="HTH lysR-type" evidence="5">
    <location>
        <begin position="30"/>
        <end position="87"/>
    </location>
</feature>
<evidence type="ECO:0000256" key="1">
    <source>
        <dbReference type="ARBA" id="ARBA00009437"/>
    </source>
</evidence>
<dbReference type="PANTHER" id="PTHR30537:SF3">
    <property type="entry name" value="TRANSCRIPTIONAL REGULATORY PROTEIN"/>
    <property type="match status" value="1"/>
</dbReference>
<dbReference type="InterPro" id="IPR000847">
    <property type="entry name" value="LysR_HTH_N"/>
</dbReference>
<gene>
    <name evidence="6" type="ORF">ACFSKQ_05590</name>
</gene>
<dbReference type="SUPFAM" id="SSF53850">
    <property type="entry name" value="Periplasmic binding protein-like II"/>
    <property type="match status" value="1"/>
</dbReference>
<keyword evidence="4" id="KW-0804">Transcription</keyword>